<keyword evidence="3" id="KW-1185">Reference proteome</keyword>
<dbReference type="SUPFAM" id="SSF54593">
    <property type="entry name" value="Glyoxalase/Bleomycin resistance protein/Dihydroxybiphenyl dioxygenase"/>
    <property type="match status" value="1"/>
</dbReference>
<gene>
    <name evidence="2" type="ORF">GCM10010315_10140</name>
</gene>
<reference evidence="3" key="1">
    <citation type="journal article" date="2019" name="Int. J. Syst. Evol. Microbiol.">
        <title>The Global Catalogue of Microorganisms (GCM) 10K type strain sequencing project: providing services to taxonomists for standard genome sequencing and annotation.</title>
        <authorList>
            <consortium name="The Broad Institute Genomics Platform"/>
            <consortium name="The Broad Institute Genome Sequencing Center for Infectious Disease"/>
            <person name="Wu L."/>
            <person name="Ma J."/>
        </authorList>
    </citation>
    <scope>NUCLEOTIDE SEQUENCE [LARGE SCALE GENOMIC DNA]</scope>
    <source>
        <strain evidence="3">JCM 4542</strain>
    </source>
</reference>
<evidence type="ECO:0000313" key="3">
    <source>
        <dbReference type="Proteomes" id="UP001500886"/>
    </source>
</evidence>
<protein>
    <submittedName>
        <fullName evidence="2">VOC family protein</fullName>
    </submittedName>
</protein>
<dbReference type="PANTHER" id="PTHR34109">
    <property type="entry name" value="BNAUNNG04460D PROTEIN-RELATED"/>
    <property type="match status" value="1"/>
</dbReference>
<dbReference type="Proteomes" id="UP001500886">
    <property type="component" value="Unassembled WGS sequence"/>
</dbReference>
<evidence type="ECO:0000313" key="2">
    <source>
        <dbReference type="EMBL" id="GAA2710370.1"/>
    </source>
</evidence>
<dbReference type="CDD" id="cd07246">
    <property type="entry name" value="VOC_like"/>
    <property type="match status" value="1"/>
</dbReference>
<dbReference type="InterPro" id="IPR029068">
    <property type="entry name" value="Glyas_Bleomycin-R_OHBP_Dase"/>
</dbReference>
<feature type="domain" description="VOC" evidence="1">
    <location>
        <begin position="12"/>
        <end position="132"/>
    </location>
</feature>
<organism evidence="2 3">
    <name type="scientific">Streptomyces luteosporeus</name>
    <dbReference type="NCBI Taxonomy" id="173856"/>
    <lineage>
        <taxon>Bacteria</taxon>
        <taxon>Bacillati</taxon>
        <taxon>Actinomycetota</taxon>
        <taxon>Actinomycetes</taxon>
        <taxon>Kitasatosporales</taxon>
        <taxon>Streptomycetaceae</taxon>
        <taxon>Streptomyces</taxon>
    </lineage>
</organism>
<name>A0ABP6G0Y7_9ACTN</name>
<dbReference type="Gene3D" id="3.30.720.120">
    <property type="match status" value="1"/>
</dbReference>
<dbReference type="PROSITE" id="PS51819">
    <property type="entry name" value="VOC"/>
    <property type="match status" value="1"/>
</dbReference>
<dbReference type="PANTHER" id="PTHR34109:SF1">
    <property type="entry name" value="VOC DOMAIN-CONTAINING PROTEIN"/>
    <property type="match status" value="1"/>
</dbReference>
<sequence length="136" mass="14603">MIHMEIPEHHKQAVVPHIMVESAAEAIEFYAEAFGAVELFRLEGDAGRIVHAEVGIHGSTLMLGDVDVPFSTPDRVGTSVALHVYVPDVDGLTTKAVTSGAELLTAPADMPYGARQSMLRDPFGHVWIFLTPIAAA</sequence>
<proteinExistence type="predicted"/>
<dbReference type="Gene3D" id="3.30.720.110">
    <property type="match status" value="1"/>
</dbReference>
<dbReference type="InterPro" id="IPR004360">
    <property type="entry name" value="Glyas_Fos-R_dOase_dom"/>
</dbReference>
<comment type="caution">
    <text evidence="2">The sequence shown here is derived from an EMBL/GenBank/DDBJ whole genome shotgun (WGS) entry which is preliminary data.</text>
</comment>
<dbReference type="Pfam" id="PF00903">
    <property type="entry name" value="Glyoxalase"/>
    <property type="match status" value="1"/>
</dbReference>
<accession>A0ABP6G0Y7</accession>
<dbReference type="InterPro" id="IPR037523">
    <property type="entry name" value="VOC_core"/>
</dbReference>
<dbReference type="EMBL" id="BAAASL010000003">
    <property type="protein sequence ID" value="GAA2710370.1"/>
    <property type="molecule type" value="Genomic_DNA"/>
</dbReference>
<evidence type="ECO:0000259" key="1">
    <source>
        <dbReference type="PROSITE" id="PS51819"/>
    </source>
</evidence>